<dbReference type="InterPro" id="IPR017896">
    <property type="entry name" value="4Fe4S_Fe-S-bd"/>
</dbReference>
<evidence type="ECO:0000256" key="2">
    <source>
        <dbReference type="ARBA" id="ARBA00009777"/>
    </source>
</evidence>
<dbReference type="Gene3D" id="3.20.20.70">
    <property type="entry name" value="Aldolase class I"/>
    <property type="match status" value="1"/>
</dbReference>
<dbReference type="SFLD" id="SFLDG01066">
    <property type="entry name" value="organic_radical-activating_enz"/>
    <property type="match status" value="1"/>
</dbReference>
<dbReference type="SFLD" id="SFLDS00029">
    <property type="entry name" value="Radical_SAM"/>
    <property type="match status" value="1"/>
</dbReference>
<dbReference type="PROSITE" id="PS51379">
    <property type="entry name" value="4FE4S_FER_2"/>
    <property type="match status" value="1"/>
</dbReference>
<dbReference type="AlphaFoldDB" id="A0A844G3L3"/>
<feature type="domain" description="Radical SAM core" evidence="10">
    <location>
        <begin position="68"/>
        <end position="347"/>
    </location>
</feature>
<evidence type="ECO:0000256" key="5">
    <source>
        <dbReference type="ARBA" id="ARBA00022723"/>
    </source>
</evidence>
<keyword evidence="8" id="KW-0411">Iron-sulfur</keyword>
<dbReference type="Proteomes" id="UP000435649">
    <property type="component" value="Unassembled WGS sequence"/>
</dbReference>
<dbReference type="SUPFAM" id="SSF102114">
    <property type="entry name" value="Radical SAM enzymes"/>
    <property type="match status" value="1"/>
</dbReference>
<evidence type="ECO:0000256" key="7">
    <source>
        <dbReference type="ARBA" id="ARBA00023004"/>
    </source>
</evidence>
<dbReference type="InterPro" id="IPR001989">
    <property type="entry name" value="Radical_activat_CS"/>
</dbReference>
<dbReference type="InterPro" id="IPR058240">
    <property type="entry name" value="rSAM_sf"/>
</dbReference>
<dbReference type="NCBIfam" id="TIGR02494">
    <property type="entry name" value="PFLE_PFLC"/>
    <property type="match status" value="1"/>
</dbReference>
<keyword evidence="3" id="KW-0004">4Fe-4S</keyword>
<organism evidence="11 12">
    <name type="scientific">Victivallis lenta</name>
    <dbReference type="NCBI Taxonomy" id="2606640"/>
    <lineage>
        <taxon>Bacteria</taxon>
        <taxon>Pseudomonadati</taxon>
        <taxon>Lentisphaerota</taxon>
        <taxon>Lentisphaeria</taxon>
        <taxon>Victivallales</taxon>
        <taxon>Victivallaceae</taxon>
        <taxon>Victivallis</taxon>
    </lineage>
</organism>
<evidence type="ECO:0000256" key="6">
    <source>
        <dbReference type="ARBA" id="ARBA00023002"/>
    </source>
</evidence>
<keyword evidence="5" id="KW-0479">Metal-binding</keyword>
<dbReference type="SFLD" id="SFLDG01118">
    <property type="entry name" value="activating_enzymes__group_2"/>
    <property type="match status" value="1"/>
</dbReference>
<gene>
    <name evidence="11" type="ORF">FYJ85_09210</name>
</gene>
<dbReference type="GO" id="GO:0016491">
    <property type="term" value="F:oxidoreductase activity"/>
    <property type="evidence" value="ECO:0007669"/>
    <property type="project" value="UniProtKB-KW"/>
</dbReference>
<comment type="cofactor">
    <cofactor evidence="1">
        <name>[4Fe-4S] cluster</name>
        <dbReference type="ChEBI" id="CHEBI:49883"/>
    </cofactor>
</comment>
<comment type="caution">
    <text evidence="11">The sequence shown here is derived from an EMBL/GenBank/DDBJ whole genome shotgun (WGS) entry which is preliminary data.</text>
</comment>
<dbReference type="SUPFAM" id="SSF54862">
    <property type="entry name" value="4Fe-4S ferredoxins"/>
    <property type="match status" value="1"/>
</dbReference>
<dbReference type="PANTHER" id="PTHR30352:SF4">
    <property type="entry name" value="PYRUVATE FORMATE-LYASE 2-ACTIVATING ENZYME"/>
    <property type="match status" value="1"/>
</dbReference>
<name>A0A844G3L3_9BACT</name>
<keyword evidence="4" id="KW-0949">S-adenosyl-L-methionine</keyword>
<dbReference type="GO" id="GO:0046872">
    <property type="term" value="F:metal ion binding"/>
    <property type="evidence" value="ECO:0007669"/>
    <property type="project" value="UniProtKB-KW"/>
</dbReference>
<dbReference type="GO" id="GO:0051539">
    <property type="term" value="F:4 iron, 4 sulfur cluster binding"/>
    <property type="evidence" value="ECO:0007669"/>
    <property type="project" value="UniProtKB-KW"/>
</dbReference>
<evidence type="ECO:0000313" key="12">
    <source>
        <dbReference type="Proteomes" id="UP000435649"/>
    </source>
</evidence>
<dbReference type="PANTHER" id="PTHR30352">
    <property type="entry name" value="PYRUVATE FORMATE-LYASE-ACTIVATING ENZYME"/>
    <property type="match status" value="1"/>
</dbReference>
<dbReference type="InterPro" id="IPR034457">
    <property type="entry name" value="Organic_radical-activating"/>
</dbReference>
<protein>
    <submittedName>
        <fullName evidence="11">Glycyl-radical enzyme activating protein</fullName>
    </submittedName>
</protein>
<keyword evidence="6" id="KW-0560">Oxidoreductase</keyword>
<evidence type="ECO:0000259" key="10">
    <source>
        <dbReference type="PROSITE" id="PS51918"/>
    </source>
</evidence>
<dbReference type="PROSITE" id="PS51918">
    <property type="entry name" value="RADICAL_SAM"/>
    <property type="match status" value="1"/>
</dbReference>
<proteinExistence type="inferred from homology"/>
<sequence length="350" mass="37978">MRRRWPPLRSTRRTIADCRSGSAAGTCCSPIFAEKSRTHTSSGPAASASREGEMREGIICDLKRFAVHDGPGVRSTVFLKGCPLRCVWCHNPESIRRAPELGVRFHKCTLCGECARVCACHRIADGKHRFGRESCTACGRCVGACLFDALVLYGKRVTPEETAAAVLEDRAFYETSGGGVTVSGGEPLLQAAFCAELFRLLKRECIHTAVDTCGEVPWSAFETVLPVADLFLFDFKHPDSEAHRRLTGSGNGRIKANLLRLGRNGCPVEIRIPLIPGLNMEDETLKRSAEFLAGIGTVTAVRLLAYHSLARSKYEAVGRADTMPRAGSPGDDAMRHAAELIGGFGLRAMV</sequence>
<reference evidence="11 12" key="1">
    <citation type="submission" date="2019-08" db="EMBL/GenBank/DDBJ databases">
        <title>In-depth cultivation of the pig gut microbiome towards novel bacterial diversity and tailored functional studies.</title>
        <authorList>
            <person name="Wylensek D."/>
            <person name="Hitch T.C.A."/>
            <person name="Clavel T."/>
        </authorList>
    </citation>
    <scope>NUCLEOTIDE SEQUENCE [LARGE SCALE GENOMIC DNA]</scope>
    <source>
        <strain evidence="11 12">BBE-744-WT-12</strain>
    </source>
</reference>
<evidence type="ECO:0000256" key="4">
    <source>
        <dbReference type="ARBA" id="ARBA00022691"/>
    </source>
</evidence>
<accession>A0A844G3L3</accession>
<dbReference type="EMBL" id="VUNS01000008">
    <property type="protein sequence ID" value="MST97221.1"/>
    <property type="molecule type" value="Genomic_DNA"/>
</dbReference>
<dbReference type="PROSITE" id="PS01087">
    <property type="entry name" value="RADICAL_ACTIVATING"/>
    <property type="match status" value="1"/>
</dbReference>
<comment type="similarity">
    <text evidence="2">Belongs to the organic radical-activating enzymes family.</text>
</comment>
<dbReference type="InterPro" id="IPR007197">
    <property type="entry name" value="rSAM"/>
</dbReference>
<dbReference type="InterPro" id="IPR040074">
    <property type="entry name" value="BssD/PflA/YjjW"/>
</dbReference>
<evidence type="ECO:0000256" key="1">
    <source>
        <dbReference type="ARBA" id="ARBA00001966"/>
    </source>
</evidence>
<evidence type="ECO:0000256" key="8">
    <source>
        <dbReference type="ARBA" id="ARBA00023014"/>
    </source>
</evidence>
<dbReference type="Pfam" id="PF04055">
    <property type="entry name" value="Radical_SAM"/>
    <property type="match status" value="1"/>
</dbReference>
<dbReference type="InterPro" id="IPR013785">
    <property type="entry name" value="Aldolase_TIM"/>
</dbReference>
<evidence type="ECO:0000256" key="3">
    <source>
        <dbReference type="ARBA" id="ARBA00022485"/>
    </source>
</evidence>
<evidence type="ECO:0000313" key="11">
    <source>
        <dbReference type="EMBL" id="MST97221.1"/>
    </source>
</evidence>
<feature type="domain" description="4Fe-4S ferredoxin-type" evidence="9">
    <location>
        <begin position="126"/>
        <end position="155"/>
    </location>
</feature>
<keyword evidence="12" id="KW-1185">Reference proteome</keyword>
<keyword evidence="7" id="KW-0408">Iron</keyword>
<evidence type="ECO:0000259" key="9">
    <source>
        <dbReference type="PROSITE" id="PS51379"/>
    </source>
</evidence>